<sequence length="224" mass="24818">MSIRVMSKVWDMDLPAKDKLVLLALADCANDDGLAWPSIATLARKCGCDARTVQRNLRRLEAAGHISREEVIGKGCKYRFTPRQIATPDKSPPRQNDGATKTTRTPGKLPPKPSRTVNDLPNGKSKTRVQCAKPDEVSEAIWRDFTRQRKKPVTETALKGLKREADKAGWTLEAAIEEATMRGWEGFKADWVKGASNDNRNRNSTGGSTRNAAQEALARLQHGR</sequence>
<evidence type="ECO:0000313" key="3">
    <source>
        <dbReference type="Proteomes" id="UP000444401"/>
    </source>
</evidence>
<gene>
    <name evidence="2" type="ORF">GRI72_02865</name>
</gene>
<dbReference type="InterPro" id="IPR036390">
    <property type="entry name" value="WH_DNA-bd_sf"/>
</dbReference>
<dbReference type="Gene3D" id="1.10.10.10">
    <property type="entry name" value="Winged helix-like DNA-binding domain superfamily/Winged helix DNA-binding domain"/>
    <property type="match status" value="1"/>
</dbReference>
<keyword evidence="3" id="KW-1185">Reference proteome</keyword>
<feature type="region of interest" description="Disordered" evidence="1">
    <location>
        <begin position="193"/>
        <end position="224"/>
    </location>
</feature>
<dbReference type="EMBL" id="WTYO01000001">
    <property type="protein sequence ID" value="MXO67774.1"/>
    <property type="molecule type" value="Genomic_DNA"/>
</dbReference>
<protein>
    <recommendedName>
        <fullName evidence="4">Helix-turn-helix domain-containing protein</fullName>
    </recommendedName>
</protein>
<dbReference type="InterPro" id="IPR036388">
    <property type="entry name" value="WH-like_DNA-bd_sf"/>
</dbReference>
<evidence type="ECO:0000313" key="2">
    <source>
        <dbReference type="EMBL" id="MXO67774.1"/>
    </source>
</evidence>
<dbReference type="SUPFAM" id="SSF46785">
    <property type="entry name" value="Winged helix' DNA-binding domain"/>
    <property type="match status" value="1"/>
</dbReference>
<comment type="caution">
    <text evidence="2">The sequence shown here is derived from an EMBL/GenBank/DDBJ whole genome shotgun (WGS) entry which is preliminary data.</text>
</comment>
<name>A0ABW9USC5_9SPHN</name>
<dbReference type="RefSeq" id="WP_160732400.1">
    <property type="nucleotide sequence ID" value="NZ_WTYO01000001.1"/>
</dbReference>
<evidence type="ECO:0000256" key="1">
    <source>
        <dbReference type="SAM" id="MobiDB-lite"/>
    </source>
</evidence>
<organism evidence="2 3">
    <name type="scientific">Pelagerythrobacter marinus</name>
    <dbReference type="NCBI Taxonomy" id="538382"/>
    <lineage>
        <taxon>Bacteria</taxon>
        <taxon>Pseudomonadati</taxon>
        <taxon>Pseudomonadota</taxon>
        <taxon>Alphaproteobacteria</taxon>
        <taxon>Sphingomonadales</taxon>
        <taxon>Erythrobacteraceae</taxon>
        <taxon>Pelagerythrobacter</taxon>
    </lineage>
</organism>
<accession>A0ABW9USC5</accession>
<proteinExistence type="predicted"/>
<feature type="compositionally biased region" description="Polar residues" evidence="1">
    <location>
        <begin position="196"/>
        <end position="212"/>
    </location>
</feature>
<dbReference type="Proteomes" id="UP000444401">
    <property type="component" value="Unassembled WGS sequence"/>
</dbReference>
<feature type="compositionally biased region" description="Polar residues" evidence="1">
    <location>
        <begin position="93"/>
        <end position="105"/>
    </location>
</feature>
<feature type="region of interest" description="Disordered" evidence="1">
    <location>
        <begin position="82"/>
        <end position="132"/>
    </location>
</feature>
<reference evidence="2 3" key="1">
    <citation type="submission" date="2019-12" db="EMBL/GenBank/DDBJ databases">
        <title>Genomic-based taxomic classification of the family Erythrobacteraceae.</title>
        <authorList>
            <person name="Xu L."/>
        </authorList>
    </citation>
    <scope>NUCLEOTIDE SEQUENCE [LARGE SCALE GENOMIC DNA]</scope>
    <source>
        <strain evidence="2 3">H32</strain>
    </source>
</reference>
<evidence type="ECO:0008006" key="4">
    <source>
        <dbReference type="Google" id="ProtNLM"/>
    </source>
</evidence>
<dbReference type="Pfam" id="PF13730">
    <property type="entry name" value="HTH_36"/>
    <property type="match status" value="1"/>
</dbReference>